<dbReference type="PROSITE" id="PS50114">
    <property type="entry name" value="GATA_ZN_FINGER_2"/>
    <property type="match status" value="1"/>
</dbReference>
<feature type="region of interest" description="Disordered" evidence="2">
    <location>
        <begin position="182"/>
        <end position="201"/>
    </location>
</feature>
<proteinExistence type="predicted"/>
<evidence type="ECO:0000313" key="5">
    <source>
        <dbReference type="Proteomes" id="UP000237271"/>
    </source>
</evidence>
<keyword evidence="1" id="KW-0863">Zinc-finger</keyword>
<name>A0A2P4XSQ3_9STRA</name>
<dbReference type="OrthoDB" id="266138at2759"/>
<keyword evidence="1" id="KW-0862">Zinc</keyword>
<dbReference type="GO" id="GO:0008270">
    <property type="term" value="F:zinc ion binding"/>
    <property type="evidence" value="ECO:0007669"/>
    <property type="project" value="UniProtKB-KW"/>
</dbReference>
<comment type="caution">
    <text evidence="4">The sequence shown here is derived from an EMBL/GenBank/DDBJ whole genome shotgun (WGS) entry which is preliminary data.</text>
</comment>
<keyword evidence="1" id="KW-0479">Metal-binding</keyword>
<dbReference type="GO" id="GO:0006355">
    <property type="term" value="P:regulation of DNA-templated transcription"/>
    <property type="evidence" value="ECO:0007669"/>
    <property type="project" value="InterPro"/>
</dbReference>
<evidence type="ECO:0000256" key="1">
    <source>
        <dbReference type="PROSITE-ProRule" id="PRU00094"/>
    </source>
</evidence>
<dbReference type="Proteomes" id="UP000237271">
    <property type="component" value="Unassembled WGS sequence"/>
</dbReference>
<dbReference type="EMBL" id="NCKW01008139">
    <property type="protein sequence ID" value="POM68584.1"/>
    <property type="molecule type" value="Genomic_DNA"/>
</dbReference>
<feature type="domain" description="GATA-type" evidence="3">
    <location>
        <begin position="1"/>
        <end position="29"/>
    </location>
</feature>
<sequence length="201" mass="23594">MLECQNCGASGDSFFSENYFGEMVCELCGTQSFLQARNETQEAEDMGLDANAVYKTLKRRVDRRKKKEPRPSKKKKEKEEKEKPKLPPLLDCVIATQMVLDSMARALVKRVGSDTFPAQEYPKAVKELWFQFLKTWGVKGTKPLLRCYNEFFLYYTREEEKTMDPAVTFDLLEQWDAEWEKKRAEQEGKEEEEKKEEEKSK</sequence>
<accession>A0A2P4XSQ3</accession>
<dbReference type="InterPro" id="IPR000679">
    <property type="entry name" value="Znf_GATA"/>
</dbReference>
<evidence type="ECO:0000256" key="2">
    <source>
        <dbReference type="SAM" id="MobiDB-lite"/>
    </source>
</evidence>
<feature type="compositionally biased region" description="Basic residues" evidence="2">
    <location>
        <begin position="60"/>
        <end position="76"/>
    </location>
</feature>
<gene>
    <name evidence="4" type="ORF">PHPALM_15238</name>
</gene>
<feature type="region of interest" description="Disordered" evidence="2">
    <location>
        <begin position="60"/>
        <end position="84"/>
    </location>
</feature>
<organism evidence="4 5">
    <name type="scientific">Phytophthora palmivora</name>
    <dbReference type="NCBI Taxonomy" id="4796"/>
    <lineage>
        <taxon>Eukaryota</taxon>
        <taxon>Sar</taxon>
        <taxon>Stramenopiles</taxon>
        <taxon>Oomycota</taxon>
        <taxon>Peronosporomycetes</taxon>
        <taxon>Peronosporales</taxon>
        <taxon>Peronosporaceae</taxon>
        <taxon>Phytophthora</taxon>
    </lineage>
</organism>
<keyword evidence="5" id="KW-1185">Reference proteome</keyword>
<protein>
    <recommendedName>
        <fullName evidence="3">GATA-type domain-containing protein</fullName>
    </recommendedName>
</protein>
<evidence type="ECO:0000259" key="3">
    <source>
        <dbReference type="PROSITE" id="PS50114"/>
    </source>
</evidence>
<reference evidence="4 5" key="1">
    <citation type="journal article" date="2017" name="Genome Biol. Evol.">
        <title>Phytophthora megakarya and P. palmivora, closely related causal agents of cacao black pod rot, underwent increases in genome sizes and gene numbers by different mechanisms.</title>
        <authorList>
            <person name="Ali S.S."/>
            <person name="Shao J."/>
            <person name="Lary D.J."/>
            <person name="Kronmiller B."/>
            <person name="Shen D."/>
            <person name="Strem M.D."/>
            <person name="Amoako-Attah I."/>
            <person name="Akrofi A.Y."/>
            <person name="Begoude B.A."/>
            <person name="Ten Hoopen G.M."/>
            <person name="Coulibaly K."/>
            <person name="Kebe B.I."/>
            <person name="Melnick R.L."/>
            <person name="Guiltinan M.J."/>
            <person name="Tyler B.M."/>
            <person name="Meinhardt L.W."/>
            <person name="Bailey B.A."/>
        </authorList>
    </citation>
    <scope>NUCLEOTIDE SEQUENCE [LARGE SCALE GENOMIC DNA]</scope>
    <source>
        <strain evidence="5">sbr112.9</strain>
    </source>
</reference>
<dbReference type="GO" id="GO:0043565">
    <property type="term" value="F:sequence-specific DNA binding"/>
    <property type="evidence" value="ECO:0007669"/>
    <property type="project" value="InterPro"/>
</dbReference>
<evidence type="ECO:0000313" key="4">
    <source>
        <dbReference type="EMBL" id="POM68584.1"/>
    </source>
</evidence>
<feature type="non-terminal residue" evidence="4">
    <location>
        <position position="201"/>
    </location>
</feature>
<dbReference type="AlphaFoldDB" id="A0A2P4XSQ3"/>